<dbReference type="EMBL" id="CANTFL010001254">
    <property type="protein sequence ID" value="CAI5735076.1"/>
    <property type="molecule type" value="Genomic_DNA"/>
</dbReference>
<dbReference type="AlphaFoldDB" id="A0AAV0UDK4"/>
<keyword evidence="1" id="KW-0732">Signal</keyword>
<organism evidence="2 3">
    <name type="scientific">Hyaloperonospora brassicae</name>
    <name type="common">Brassica downy mildew</name>
    <name type="synonym">Peronospora brassicae</name>
    <dbReference type="NCBI Taxonomy" id="162125"/>
    <lineage>
        <taxon>Eukaryota</taxon>
        <taxon>Sar</taxon>
        <taxon>Stramenopiles</taxon>
        <taxon>Oomycota</taxon>
        <taxon>Peronosporomycetes</taxon>
        <taxon>Peronosporales</taxon>
        <taxon>Peronosporaceae</taxon>
        <taxon>Hyaloperonospora</taxon>
    </lineage>
</organism>
<evidence type="ECO:0000313" key="3">
    <source>
        <dbReference type="Proteomes" id="UP001162031"/>
    </source>
</evidence>
<evidence type="ECO:0000313" key="2">
    <source>
        <dbReference type="EMBL" id="CAI5735076.1"/>
    </source>
</evidence>
<sequence length="229" mass="25052">MSLAVLCWTAVYAVLLSSTDASLLGENGARVLRAESTTDWPSFSILVRPQFKSSPDVNYTMEAKPVGSEGGKMLYDVYARFDKYSVPGLDKSVISYRQTGGYATVIDMSNMTAPSVCLDSESGAYPIPPINALIEGIMKQQSDMPGTRPVDYCAAEYDVVINHKSYAVCESGYNRFIEIIVGDMVINLTRKDDVDVRSNGGPDSGCEQVVKPFVTTSNIKDLVRFNEHS</sequence>
<evidence type="ECO:0000256" key="1">
    <source>
        <dbReference type="SAM" id="SignalP"/>
    </source>
</evidence>
<feature type="signal peptide" evidence="1">
    <location>
        <begin position="1"/>
        <end position="21"/>
    </location>
</feature>
<keyword evidence="3" id="KW-1185">Reference proteome</keyword>
<gene>
    <name evidence="2" type="ORF">HBR001_LOCUS6367</name>
</gene>
<reference evidence="2" key="1">
    <citation type="submission" date="2022-12" db="EMBL/GenBank/DDBJ databases">
        <authorList>
            <person name="Webb A."/>
        </authorList>
    </citation>
    <scope>NUCLEOTIDE SEQUENCE</scope>
    <source>
        <strain evidence="2">Hp1</strain>
    </source>
</reference>
<proteinExistence type="predicted"/>
<feature type="chain" id="PRO_5043393049" evidence="1">
    <location>
        <begin position="22"/>
        <end position="229"/>
    </location>
</feature>
<comment type="caution">
    <text evidence="2">The sequence shown here is derived from an EMBL/GenBank/DDBJ whole genome shotgun (WGS) entry which is preliminary data.</text>
</comment>
<dbReference type="Proteomes" id="UP001162031">
    <property type="component" value="Unassembled WGS sequence"/>
</dbReference>
<name>A0AAV0UDK4_HYABA</name>
<accession>A0AAV0UDK4</accession>
<protein>
    <submittedName>
        <fullName evidence="2">Uncharacterized protein</fullName>
    </submittedName>
</protein>